<gene>
    <name evidence="2" type="ORF">C1949_13640</name>
</gene>
<dbReference type="EMBL" id="PPSK01000013">
    <property type="protein sequence ID" value="POB02479.1"/>
    <property type="molecule type" value="Genomic_DNA"/>
</dbReference>
<reference evidence="2 3" key="1">
    <citation type="submission" date="2018-01" db="EMBL/GenBank/DDBJ databases">
        <title>Draft genome of the type strain Pseudomonas oceani DSM 100277 isolated from the deep water in Okinawa trough, northwestern Pacific Ocean.</title>
        <authorList>
            <person name="Gomila M."/>
            <person name="Mulet M."/>
            <person name="Garcia-Valdes E."/>
            <person name="Lalucat J."/>
        </authorList>
    </citation>
    <scope>NUCLEOTIDE SEQUENCE [LARGE SCALE GENOMIC DNA]</scope>
    <source>
        <strain evidence="2 3">DSM 100277</strain>
    </source>
</reference>
<feature type="transmembrane region" description="Helical" evidence="1">
    <location>
        <begin position="6"/>
        <end position="25"/>
    </location>
</feature>
<dbReference type="Proteomes" id="UP000243451">
    <property type="component" value="Unassembled WGS sequence"/>
</dbReference>
<keyword evidence="3" id="KW-1185">Reference proteome</keyword>
<evidence type="ECO:0000256" key="1">
    <source>
        <dbReference type="SAM" id="Phobius"/>
    </source>
</evidence>
<organism evidence="2 3">
    <name type="scientific">Halopseudomonas oceani</name>
    <dbReference type="NCBI Taxonomy" id="1708783"/>
    <lineage>
        <taxon>Bacteria</taxon>
        <taxon>Pseudomonadati</taxon>
        <taxon>Pseudomonadota</taxon>
        <taxon>Gammaproteobacteria</taxon>
        <taxon>Pseudomonadales</taxon>
        <taxon>Pseudomonadaceae</taxon>
        <taxon>Halopseudomonas</taxon>
    </lineage>
</organism>
<accession>A0A2P4ET66</accession>
<evidence type="ECO:0000313" key="3">
    <source>
        <dbReference type="Proteomes" id="UP000243451"/>
    </source>
</evidence>
<dbReference type="OrthoDB" id="6866240at2"/>
<keyword evidence="1" id="KW-0472">Membrane</keyword>
<dbReference type="RefSeq" id="WP_104739026.1">
    <property type="nucleotide sequence ID" value="NZ_BMHR01000008.1"/>
</dbReference>
<name>A0A2P4ET66_9GAMM</name>
<protein>
    <submittedName>
        <fullName evidence="2">Uncharacterized protein</fullName>
    </submittedName>
</protein>
<keyword evidence="1" id="KW-0812">Transmembrane</keyword>
<comment type="caution">
    <text evidence="2">The sequence shown here is derived from an EMBL/GenBank/DDBJ whole genome shotgun (WGS) entry which is preliminary data.</text>
</comment>
<sequence>MFNLLLVVLFVPLIAINVIGPWLVMRTQRIPARVRFSDTDRECFLAERGDVFQQLDEQLQELQFAHVGSSALPSSHTVSHFSLYVHPRDQAAAMLVTMTSGKRRVTYAEFTQLYADGSLLDVHNAPTLSSYPSMPCRLGVRLSEVNNLKLLFGTLQRLRKRLPNSAPAIPYPSDQGFQPIEAFIARESDELVRLGYCKPEIDDQGRRALTLKGALFLTWKNALPGKLIFNLLEQRHTRLLLASSHP</sequence>
<evidence type="ECO:0000313" key="2">
    <source>
        <dbReference type="EMBL" id="POB02479.1"/>
    </source>
</evidence>
<dbReference type="AlphaFoldDB" id="A0A2P4ET66"/>
<proteinExistence type="predicted"/>
<keyword evidence="1" id="KW-1133">Transmembrane helix</keyword>